<reference evidence="9" key="1">
    <citation type="submission" date="2020-10" db="EMBL/GenBank/DDBJ databases">
        <authorList>
            <person name="Gilroy R."/>
        </authorList>
    </citation>
    <scope>NUCLEOTIDE SEQUENCE</scope>
    <source>
        <strain evidence="9">C6-149</strain>
    </source>
</reference>
<feature type="transmembrane region" description="Helical" evidence="8">
    <location>
        <begin position="226"/>
        <end position="248"/>
    </location>
</feature>
<evidence type="ECO:0000313" key="10">
    <source>
        <dbReference type="Proteomes" id="UP000823614"/>
    </source>
</evidence>
<dbReference type="InterPro" id="IPR023271">
    <property type="entry name" value="Aquaporin-like"/>
</dbReference>
<evidence type="ECO:0000256" key="7">
    <source>
        <dbReference type="RuleBase" id="RU000477"/>
    </source>
</evidence>
<evidence type="ECO:0000256" key="1">
    <source>
        <dbReference type="ARBA" id="ARBA00004141"/>
    </source>
</evidence>
<dbReference type="GO" id="GO:0005886">
    <property type="term" value="C:plasma membrane"/>
    <property type="evidence" value="ECO:0007669"/>
    <property type="project" value="TreeGrafter"/>
</dbReference>
<proteinExistence type="inferred from homology"/>
<dbReference type="AlphaFoldDB" id="A0A9D9E6D7"/>
<feature type="transmembrane region" description="Helical" evidence="8">
    <location>
        <begin position="143"/>
        <end position="163"/>
    </location>
</feature>
<evidence type="ECO:0000256" key="5">
    <source>
        <dbReference type="ARBA" id="ARBA00022989"/>
    </source>
</evidence>
<evidence type="ECO:0000313" key="9">
    <source>
        <dbReference type="EMBL" id="MBO8441053.1"/>
    </source>
</evidence>
<dbReference type="CDD" id="cd00333">
    <property type="entry name" value="MIP"/>
    <property type="match status" value="1"/>
</dbReference>
<name>A0A9D9E6D7_9LACO</name>
<keyword evidence="4 7" id="KW-0812">Transmembrane</keyword>
<dbReference type="PANTHER" id="PTHR43829">
    <property type="entry name" value="AQUAPORIN OR AQUAGLYCEROPORIN RELATED"/>
    <property type="match status" value="1"/>
</dbReference>
<dbReference type="Proteomes" id="UP000823614">
    <property type="component" value="Unassembled WGS sequence"/>
</dbReference>
<keyword evidence="5 8" id="KW-1133">Transmembrane helix</keyword>
<evidence type="ECO:0000256" key="6">
    <source>
        <dbReference type="ARBA" id="ARBA00023136"/>
    </source>
</evidence>
<dbReference type="InterPro" id="IPR022357">
    <property type="entry name" value="MIP_CS"/>
</dbReference>
<dbReference type="Gene3D" id="1.20.1080.10">
    <property type="entry name" value="Glycerol uptake facilitator protein"/>
    <property type="match status" value="1"/>
</dbReference>
<comment type="similarity">
    <text evidence="2 7">Belongs to the MIP/aquaporin (TC 1.A.8) family.</text>
</comment>
<feature type="transmembrane region" description="Helical" evidence="8">
    <location>
        <begin position="13"/>
        <end position="35"/>
    </location>
</feature>
<dbReference type="GO" id="GO:0015254">
    <property type="term" value="F:glycerol channel activity"/>
    <property type="evidence" value="ECO:0007669"/>
    <property type="project" value="TreeGrafter"/>
</dbReference>
<evidence type="ECO:0000256" key="8">
    <source>
        <dbReference type="SAM" id="Phobius"/>
    </source>
</evidence>
<organism evidence="9 10">
    <name type="scientific">Candidatus Gallilactobacillus intestinavium</name>
    <dbReference type="NCBI Taxonomy" id="2840838"/>
    <lineage>
        <taxon>Bacteria</taxon>
        <taxon>Bacillati</taxon>
        <taxon>Bacillota</taxon>
        <taxon>Bacilli</taxon>
        <taxon>Lactobacillales</taxon>
        <taxon>Lactobacillaceae</taxon>
        <taxon>Lactobacillaceae incertae sedis</taxon>
        <taxon>Candidatus Gallilactobacillus</taxon>
    </lineage>
</organism>
<sequence>MNEPLVTRVVAEFFGTMILILFGNGAIANCMLKGAKGNEKLTGRSSIGWLSIAIGYGCGVMIPAMMFGSISGNHLNPAVTIAQAITGIFPWSNVVPYIIAQLLGAIIGQLIIVLMYWNLYKNTEDVNIIFGSFSTNEVNNNKISGFFSEFIGTFILMFCALGLYRGMFFHQSIDIANIGVGFLIMMLVLSLGGTTGPALNPARDLGPRIVHALIPLRQKGSSHWDYSLIPIVAPIFGAICGALVYKIFFKL</sequence>
<dbReference type="InterPro" id="IPR050363">
    <property type="entry name" value="MIP/Aquaporin"/>
</dbReference>
<feature type="transmembrane region" description="Helical" evidence="8">
    <location>
        <begin position="175"/>
        <end position="193"/>
    </location>
</feature>
<feature type="transmembrane region" description="Helical" evidence="8">
    <location>
        <begin position="98"/>
        <end position="117"/>
    </location>
</feature>
<keyword evidence="6 8" id="KW-0472">Membrane</keyword>
<dbReference type="SUPFAM" id="SSF81338">
    <property type="entry name" value="Aquaporin-like"/>
    <property type="match status" value="1"/>
</dbReference>
<comment type="caution">
    <text evidence="9">The sequence shown here is derived from an EMBL/GenBank/DDBJ whole genome shotgun (WGS) entry which is preliminary data.</text>
</comment>
<evidence type="ECO:0000256" key="2">
    <source>
        <dbReference type="ARBA" id="ARBA00006175"/>
    </source>
</evidence>
<evidence type="ECO:0000256" key="4">
    <source>
        <dbReference type="ARBA" id="ARBA00022692"/>
    </source>
</evidence>
<dbReference type="NCBIfam" id="TIGR00861">
    <property type="entry name" value="MIP"/>
    <property type="match status" value="1"/>
</dbReference>
<keyword evidence="3 7" id="KW-0813">Transport</keyword>
<dbReference type="PRINTS" id="PR00783">
    <property type="entry name" value="MINTRINSICP"/>
</dbReference>
<gene>
    <name evidence="9" type="ORF">IAA89_01185</name>
</gene>
<dbReference type="PANTHER" id="PTHR43829:SF9">
    <property type="entry name" value="AQUAPORIN-9"/>
    <property type="match status" value="1"/>
</dbReference>
<dbReference type="InterPro" id="IPR000425">
    <property type="entry name" value="MIP"/>
</dbReference>
<feature type="transmembrane region" description="Helical" evidence="8">
    <location>
        <begin position="47"/>
        <end position="68"/>
    </location>
</feature>
<accession>A0A9D9E6D7</accession>
<dbReference type="Pfam" id="PF00230">
    <property type="entry name" value="MIP"/>
    <property type="match status" value="1"/>
</dbReference>
<comment type="subcellular location">
    <subcellularLocation>
        <location evidence="1">Membrane</location>
        <topology evidence="1">Multi-pass membrane protein</topology>
    </subcellularLocation>
</comment>
<protein>
    <submittedName>
        <fullName evidence="9">Aquaporin family protein</fullName>
    </submittedName>
</protein>
<dbReference type="EMBL" id="JADIMP010000021">
    <property type="protein sequence ID" value="MBO8441053.1"/>
    <property type="molecule type" value="Genomic_DNA"/>
</dbReference>
<evidence type="ECO:0000256" key="3">
    <source>
        <dbReference type="ARBA" id="ARBA00022448"/>
    </source>
</evidence>
<dbReference type="PROSITE" id="PS00221">
    <property type="entry name" value="MIP"/>
    <property type="match status" value="1"/>
</dbReference>
<reference evidence="9" key="2">
    <citation type="journal article" date="2021" name="PeerJ">
        <title>Extensive microbial diversity within the chicken gut microbiome revealed by metagenomics and culture.</title>
        <authorList>
            <person name="Gilroy R."/>
            <person name="Ravi A."/>
            <person name="Getino M."/>
            <person name="Pursley I."/>
            <person name="Horton D.L."/>
            <person name="Alikhan N.F."/>
            <person name="Baker D."/>
            <person name="Gharbi K."/>
            <person name="Hall N."/>
            <person name="Watson M."/>
            <person name="Adriaenssens E.M."/>
            <person name="Foster-Nyarko E."/>
            <person name="Jarju S."/>
            <person name="Secka A."/>
            <person name="Antonio M."/>
            <person name="Oren A."/>
            <person name="Chaudhuri R.R."/>
            <person name="La Ragione R."/>
            <person name="Hildebrand F."/>
            <person name="Pallen M.J."/>
        </authorList>
    </citation>
    <scope>NUCLEOTIDE SEQUENCE</scope>
    <source>
        <strain evidence="9">C6-149</strain>
    </source>
</reference>